<gene>
    <name evidence="1" type="ORF">CJD38_03435</name>
</gene>
<comment type="caution">
    <text evidence="1">The sequence shown here is derived from an EMBL/GenBank/DDBJ whole genome shotgun (WGS) entry which is preliminary data.</text>
</comment>
<dbReference type="Gene3D" id="3.10.20.30">
    <property type="match status" value="1"/>
</dbReference>
<accession>A0A2T5ML56</accession>
<organism evidence="1 2">
    <name type="scientific">Stenotrophobium rhamnosiphilum</name>
    <dbReference type="NCBI Taxonomy" id="2029166"/>
    <lineage>
        <taxon>Bacteria</taxon>
        <taxon>Pseudomonadati</taxon>
        <taxon>Pseudomonadota</taxon>
        <taxon>Gammaproteobacteria</taxon>
        <taxon>Nevskiales</taxon>
        <taxon>Nevskiaceae</taxon>
        <taxon>Stenotrophobium</taxon>
    </lineage>
</organism>
<sequence length="75" mass="7789">MNGVLCRLAGVQSLTVDLKDFATVADAMAAVEERIPNAADRLEVTAIAIGDSLVHRNTSLMGDEVLVLIPPVSGG</sequence>
<protein>
    <submittedName>
        <fullName evidence="1">MoaD/ThiS family protein</fullName>
    </submittedName>
</protein>
<proteinExistence type="predicted"/>
<reference evidence="1 2" key="1">
    <citation type="submission" date="2018-04" db="EMBL/GenBank/DDBJ databases">
        <title>Novel species isolated from glacier.</title>
        <authorList>
            <person name="Liu Q."/>
            <person name="Xin Y.-H."/>
        </authorList>
    </citation>
    <scope>NUCLEOTIDE SEQUENCE [LARGE SCALE GENOMIC DNA]</scope>
    <source>
        <strain evidence="1 2">GT1R17</strain>
    </source>
</reference>
<dbReference type="EMBL" id="QANS01000001">
    <property type="protein sequence ID" value="PTU33313.1"/>
    <property type="molecule type" value="Genomic_DNA"/>
</dbReference>
<dbReference type="InterPro" id="IPR012675">
    <property type="entry name" value="Beta-grasp_dom_sf"/>
</dbReference>
<dbReference type="SUPFAM" id="SSF54285">
    <property type="entry name" value="MoaD/ThiS"/>
    <property type="match status" value="1"/>
</dbReference>
<keyword evidence="2" id="KW-1185">Reference proteome</keyword>
<dbReference type="InterPro" id="IPR003749">
    <property type="entry name" value="ThiS/MoaD-like"/>
</dbReference>
<dbReference type="Proteomes" id="UP000244248">
    <property type="component" value="Unassembled WGS sequence"/>
</dbReference>
<dbReference type="InterPro" id="IPR016155">
    <property type="entry name" value="Mopterin_synth/thiamin_S_b"/>
</dbReference>
<name>A0A2T5ML56_9GAMM</name>
<evidence type="ECO:0000313" key="2">
    <source>
        <dbReference type="Proteomes" id="UP000244248"/>
    </source>
</evidence>
<dbReference type="Pfam" id="PF02597">
    <property type="entry name" value="ThiS"/>
    <property type="match status" value="1"/>
</dbReference>
<evidence type="ECO:0000313" key="1">
    <source>
        <dbReference type="EMBL" id="PTU33313.1"/>
    </source>
</evidence>
<dbReference type="AlphaFoldDB" id="A0A2T5ML56"/>